<dbReference type="Pfam" id="PF00001">
    <property type="entry name" value="7tm_1"/>
    <property type="match status" value="2"/>
</dbReference>
<evidence type="ECO:0000256" key="3">
    <source>
        <dbReference type="ARBA" id="ARBA00022692"/>
    </source>
</evidence>
<dbReference type="KEGG" id="bmy:BM_BM17966"/>
<dbReference type="GO" id="GO:0043005">
    <property type="term" value="C:neuron projection"/>
    <property type="evidence" value="ECO:0007669"/>
    <property type="project" value="TreeGrafter"/>
</dbReference>
<evidence type="ECO:0000256" key="2">
    <source>
        <dbReference type="ARBA" id="ARBA00022475"/>
    </source>
</evidence>
<evidence type="ECO:0000256" key="8">
    <source>
        <dbReference type="ARBA" id="ARBA00023224"/>
    </source>
</evidence>
<accession>A0A5S6PEX4</accession>
<evidence type="ECO:0000256" key="4">
    <source>
        <dbReference type="ARBA" id="ARBA00022989"/>
    </source>
</evidence>
<dbReference type="OrthoDB" id="6076970at2759"/>
<comment type="subcellular location">
    <subcellularLocation>
        <location evidence="1">Cell membrane</location>
        <topology evidence="1">Multi-pass membrane protein</topology>
    </subcellularLocation>
</comment>
<keyword evidence="13" id="KW-1185">Reference proteome</keyword>
<sequence length="552" mass="62684">MFISLDSINIWITITTPTVTAAAVAATTKAALISKTIKFNSSLLNETFNNYINTENDNEELVRKFIRLIFSISYFLLFLFGTIGNGSVIVMIVNVLTATRRKGLNSVRVNPSNTLHVFIYILGLSVVDFLVIMHLPFLIIDLLYGQWLFGKLMCKFYWFGESVNKLLSSFIMTVLSWDRYLAVCSPIKSIRMRRTTVACFVLLLCSSLAVILLLPVVMNATVVHVDVQTGSLIIGNPNDALHLDYHNHNHQQHKHYHHHHITQTKCIFEESNPTFMYYTFACGFLLPALLITYFYLNVIIQLHKSVANVHRHSFITKQRNANMRIRQVTKRIVAMILFYFFCWLPHWALNLLAHFELIVVSWSTLTLSSIFFAAHLLVCFNSAVNPILYAIINRELRQQHTKALIKRCRSLSNATSTALDALIKHSHHLVECAGPLHCNFDATSGYENQQHTRKEKNNSPSSTTAVLPLCSLSNPTIAVENDNEIKMDLSPPNYLQRKIINDMNDINSSLLFSSSSSSKTVDIIGIIHQSQFINSCCTLKSKKKIDCMDSFL</sequence>
<feature type="domain" description="G-protein coupled receptors family 1 profile" evidence="11">
    <location>
        <begin position="86"/>
        <end position="389"/>
    </location>
</feature>
<keyword evidence="8 9" id="KW-0807">Transducer</keyword>
<keyword evidence="6 10" id="KW-0472">Membrane</keyword>
<dbReference type="PROSITE" id="PS50262">
    <property type="entry name" value="G_PROTEIN_RECEP_F1_2"/>
    <property type="match status" value="1"/>
</dbReference>
<evidence type="ECO:0000313" key="12">
    <source>
        <dbReference type="EMBL" id="VIO87758.1"/>
    </source>
</evidence>
<evidence type="ECO:0000256" key="10">
    <source>
        <dbReference type="SAM" id="Phobius"/>
    </source>
</evidence>
<dbReference type="GO" id="GO:0005886">
    <property type="term" value="C:plasma membrane"/>
    <property type="evidence" value="ECO:0007669"/>
    <property type="project" value="UniProtKB-SubCell"/>
</dbReference>
<dbReference type="InterPro" id="IPR000276">
    <property type="entry name" value="GPCR_Rhodpsn"/>
</dbReference>
<reference evidence="13" key="1">
    <citation type="journal article" date="2007" name="Science">
        <title>Draft genome of the filarial nematode parasite Brugia malayi.</title>
        <authorList>
            <person name="Ghedin E."/>
            <person name="Wang S."/>
            <person name="Spiro D."/>
            <person name="Caler E."/>
            <person name="Zhao Q."/>
            <person name="Crabtree J."/>
            <person name="Allen J.E."/>
            <person name="Delcher A.L."/>
            <person name="Guiliano D.B."/>
            <person name="Miranda-Saavedra D."/>
            <person name="Angiuoli S.V."/>
            <person name="Creasy T."/>
            <person name="Amedeo P."/>
            <person name="Haas B."/>
            <person name="El-Sayed N.M."/>
            <person name="Wortman J.R."/>
            <person name="Feldblyum T."/>
            <person name="Tallon L."/>
            <person name="Schatz M."/>
            <person name="Shumway M."/>
            <person name="Koo H."/>
            <person name="Salzberg S.L."/>
            <person name="Schobel S."/>
            <person name="Pertea M."/>
            <person name="Pop M."/>
            <person name="White O."/>
            <person name="Barton G.J."/>
            <person name="Carlow C.K."/>
            <person name="Crawford M.J."/>
            <person name="Daub J."/>
            <person name="Dimmic M.W."/>
            <person name="Estes C.F."/>
            <person name="Foster J.M."/>
            <person name="Ganatra M."/>
            <person name="Gregory W.F."/>
            <person name="Johnson N.M."/>
            <person name="Jin J."/>
            <person name="Komuniecki R."/>
            <person name="Korf I."/>
            <person name="Kumar S."/>
            <person name="Laney S."/>
            <person name="Li B.W."/>
            <person name="Li W."/>
            <person name="Lindblom T.H."/>
            <person name="Lustigman S."/>
            <person name="Ma D."/>
            <person name="Maina C.V."/>
            <person name="Martin D.M."/>
            <person name="McCarter J.P."/>
            <person name="McReynolds L."/>
            <person name="Mitreva M."/>
            <person name="Nutman T.B."/>
            <person name="Parkinson J."/>
            <person name="Peregrin-Alvarez J.M."/>
            <person name="Poole C."/>
            <person name="Ren Q."/>
            <person name="Saunders L."/>
            <person name="Sluder A.E."/>
            <person name="Smith K."/>
            <person name="Stanke M."/>
            <person name="Unnasch T.R."/>
            <person name="Ware J."/>
            <person name="Wei A.D."/>
            <person name="Weil G."/>
            <person name="Williams D.J."/>
            <person name="Zhang Y."/>
            <person name="Williams S.A."/>
            <person name="Fraser-Liggett C."/>
            <person name="Slatko B."/>
            <person name="Blaxter M.L."/>
            <person name="Scott A.L."/>
        </authorList>
    </citation>
    <scope>NUCLEOTIDE SEQUENCE</scope>
    <source>
        <strain evidence="13">FR3</strain>
    </source>
</reference>
<feature type="transmembrane region" description="Helical" evidence="10">
    <location>
        <begin position="197"/>
        <end position="218"/>
    </location>
</feature>
<feature type="transmembrane region" description="Helical" evidence="10">
    <location>
        <begin position="332"/>
        <end position="349"/>
    </location>
</feature>
<dbReference type="Gene3D" id="1.20.1070.10">
    <property type="entry name" value="Rhodopsin 7-helix transmembrane proteins"/>
    <property type="match status" value="1"/>
</dbReference>
<proteinExistence type="inferred from homology"/>
<dbReference type="GeneID" id="66059096"/>
<feature type="transmembrane region" description="Helical" evidence="10">
    <location>
        <begin position="275"/>
        <end position="296"/>
    </location>
</feature>
<dbReference type="Proteomes" id="UP000006672">
    <property type="component" value="Unassembled WGS sequence"/>
</dbReference>
<evidence type="ECO:0000313" key="13">
    <source>
        <dbReference type="Proteomes" id="UP000006672"/>
    </source>
</evidence>
<evidence type="ECO:0000256" key="7">
    <source>
        <dbReference type="ARBA" id="ARBA00023170"/>
    </source>
</evidence>
<dbReference type="RefSeq" id="XP_042930366.1">
    <property type="nucleotide sequence ID" value="XM_043074432.1"/>
</dbReference>
<dbReference type="SUPFAM" id="SSF81321">
    <property type="entry name" value="Family A G protein-coupled receptor-like"/>
    <property type="match status" value="1"/>
</dbReference>
<dbReference type="CTD" id="66059096"/>
<keyword evidence="4 10" id="KW-1133">Transmembrane helix</keyword>
<dbReference type="AlphaFoldDB" id="A0A4E9EV88"/>
<reference evidence="14" key="3">
    <citation type="submission" date="2019-12" db="UniProtKB">
        <authorList>
            <consortium name="WormBaseParasite"/>
        </authorList>
    </citation>
    <scope>IDENTIFICATION</scope>
</reference>
<evidence type="ECO:0000256" key="6">
    <source>
        <dbReference type="ARBA" id="ARBA00023136"/>
    </source>
</evidence>
<evidence type="ECO:0000256" key="9">
    <source>
        <dbReference type="RuleBase" id="RU000688"/>
    </source>
</evidence>
<evidence type="ECO:0000256" key="5">
    <source>
        <dbReference type="ARBA" id="ARBA00023040"/>
    </source>
</evidence>
<dbReference type="PANTHER" id="PTHR24229">
    <property type="entry name" value="NEUROPEPTIDES RECEPTOR"/>
    <property type="match status" value="1"/>
</dbReference>
<protein>
    <submittedName>
        <fullName evidence="14">G-protein coupled receptors family 1 profile domain-containing protein</fullName>
    </submittedName>
</protein>
<dbReference type="GO" id="GO:0004930">
    <property type="term" value="F:G protein-coupled receptor activity"/>
    <property type="evidence" value="ECO:0007669"/>
    <property type="project" value="UniProtKB-KW"/>
</dbReference>
<organism evidence="12">
    <name type="scientific">Brugia malayi</name>
    <name type="common">Filarial nematode worm</name>
    <dbReference type="NCBI Taxonomy" id="6279"/>
    <lineage>
        <taxon>Eukaryota</taxon>
        <taxon>Metazoa</taxon>
        <taxon>Ecdysozoa</taxon>
        <taxon>Nematoda</taxon>
        <taxon>Chromadorea</taxon>
        <taxon>Rhabditida</taxon>
        <taxon>Spirurina</taxon>
        <taxon>Spiruromorpha</taxon>
        <taxon>Filarioidea</taxon>
        <taxon>Onchocercidae</taxon>
        <taxon>Brugia</taxon>
    </lineage>
</organism>
<feature type="transmembrane region" description="Helical" evidence="10">
    <location>
        <begin position="68"/>
        <end position="96"/>
    </location>
</feature>
<dbReference type="CDD" id="cd00637">
    <property type="entry name" value="7tm_classA_rhodopsin-like"/>
    <property type="match status" value="1"/>
</dbReference>
<gene>
    <name evidence="12 14" type="primary">Bma-npr-32</name>
    <name evidence="12" type="ORF">BM_BM17966</name>
</gene>
<feature type="transmembrane region" description="Helical" evidence="10">
    <location>
        <begin position="369"/>
        <end position="392"/>
    </location>
</feature>
<dbReference type="PANTHER" id="PTHR24229:SF40">
    <property type="entry name" value="ALLATOSTATIN C RECEPTOR 1-RELATED"/>
    <property type="match status" value="1"/>
</dbReference>
<dbReference type="InterPro" id="IPR017452">
    <property type="entry name" value="GPCR_Rhodpsn_7TM"/>
</dbReference>
<keyword evidence="3 9" id="KW-0812">Transmembrane</keyword>
<dbReference type="SMART" id="SM01381">
    <property type="entry name" value="7TM_GPCR_Srsx"/>
    <property type="match status" value="1"/>
</dbReference>
<accession>A0A4E9EV88</accession>
<dbReference type="PRINTS" id="PR00237">
    <property type="entry name" value="GPCRRHODOPSN"/>
</dbReference>
<evidence type="ECO:0000259" key="11">
    <source>
        <dbReference type="PROSITE" id="PS50262"/>
    </source>
</evidence>
<name>A0A4E9EV88_BRUMA</name>
<comment type="similarity">
    <text evidence="9">Belongs to the G-protein coupled receptor 1 family.</text>
</comment>
<keyword evidence="5 9" id="KW-0297">G-protein coupled receptor</keyword>
<dbReference type="WBParaSite" id="Bm17966.1">
    <property type="protein sequence ID" value="Bm17966.1"/>
    <property type="gene ID" value="WBGene00269108"/>
</dbReference>
<reference evidence="12" key="2">
    <citation type="submission" date="2019-04" db="EMBL/GenBank/DDBJ databases">
        <authorList>
            <person name="Howe K."/>
            <person name="Paulini M."/>
            <person name="Williams G."/>
        </authorList>
    </citation>
    <scope>NUCLEOTIDE SEQUENCE [LARGE SCALE GENOMIC DNA]</scope>
    <source>
        <strain evidence="12">FR3</strain>
    </source>
</reference>
<feature type="transmembrane region" description="Helical" evidence="10">
    <location>
        <begin position="156"/>
        <end position="177"/>
    </location>
</feature>
<evidence type="ECO:0000256" key="1">
    <source>
        <dbReference type="ARBA" id="ARBA00004651"/>
    </source>
</evidence>
<keyword evidence="2" id="KW-1003">Cell membrane</keyword>
<dbReference type="EMBL" id="CAAKNF010000196">
    <property type="protein sequence ID" value="VIO87758.1"/>
    <property type="molecule type" value="Genomic_DNA"/>
</dbReference>
<evidence type="ECO:0000313" key="14">
    <source>
        <dbReference type="WBParaSite" id="Bm17966.1"/>
    </source>
</evidence>
<dbReference type="STRING" id="6279.A0A5S6PEX4"/>
<dbReference type="PROSITE" id="PS00237">
    <property type="entry name" value="G_PROTEIN_RECEP_F1_1"/>
    <property type="match status" value="1"/>
</dbReference>
<keyword evidence="7 9" id="KW-0675">Receptor</keyword>
<feature type="transmembrane region" description="Helical" evidence="10">
    <location>
        <begin position="117"/>
        <end position="144"/>
    </location>
</feature>
<dbReference type="GO" id="GO:0042277">
    <property type="term" value="F:peptide binding"/>
    <property type="evidence" value="ECO:0007669"/>
    <property type="project" value="TreeGrafter"/>
</dbReference>